<gene>
    <name evidence="2" type="ORF">DF182_10180</name>
</gene>
<keyword evidence="2" id="KW-0808">Transferase</keyword>
<evidence type="ECO:0000313" key="2">
    <source>
        <dbReference type="EMBL" id="RBL92918.1"/>
    </source>
</evidence>
<evidence type="ECO:0000259" key="1">
    <source>
        <dbReference type="PROSITE" id="PS51186"/>
    </source>
</evidence>
<feature type="domain" description="N-acetyltransferase" evidence="1">
    <location>
        <begin position="14"/>
        <end position="172"/>
    </location>
</feature>
<proteinExistence type="predicted"/>
<comment type="caution">
    <text evidence="2">The sequence shown here is derived from an EMBL/GenBank/DDBJ whole genome shotgun (WGS) entry which is preliminary data.</text>
</comment>
<dbReference type="SUPFAM" id="SSF55729">
    <property type="entry name" value="Acyl-CoA N-acyltransferases (Nat)"/>
    <property type="match status" value="1"/>
</dbReference>
<keyword evidence="3" id="KW-1185">Reference proteome</keyword>
<name>A0A365Y3L3_9BACT</name>
<organism evidence="2 3">
    <name type="scientific">Chitinophaga flava</name>
    <dbReference type="NCBI Taxonomy" id="2259036"/>
    <lineage>
        <taxon>Bacteria</taxon>
        <taxon>Pseudomonadati</taxon>
        <taxon>Bacteroidota</taxon>
        <taxon>Chitinophagia</taxon>
        <taxon>Chitinophagales</taxon>
        <taxon>Chitinophagaceae</taxon>
        <taxon>Chitinophaga</taxon>
    </lineage>
</organism>
<dbReference type="PANTHER" id="PTHR43610:SF1">
    <property type="entry name" value="N-ACETYLTRANSFERASE DOMAIN-CONTAINING PROTEIN"/>
    <property type="match status" value="1"/>
</dbReference>
<dbReference type="InterPro" id="IPR000182">
    <property type="entry name" value="GNAT_dom"/>
</dbReference>
<dbReference type="GO" id="GO:0016747">
    <property type="term" value="F:acyltransferase activity, transferring groups other than amino-acyl groups"/>
    <property type="evidence" value="ECO:0007669"/>
    <property type="project" value="InterPro"/>
</dbReference>
<dbReference type="OrthoDB" id="9795199at2"/>
<dbReference type="PANTHER" id="PTHR43610">
    <property type="entry name" value="BLL6696 PROTEIN"/>
    <property type="match status" value="1"/>
</dbReference>
<dbReference type="PROSITE" id="PS51186">
    <property type="entry name" value="GNAT"/>
    <property type="match status" value="1"/>
</dbReference>
<dbReference type="EMBL" id="QFFJ01000001">
    <property type="protein sequence ID" value="RBL92918.1"/>
    <property type="molecule type" value="Genomic_DNA"/>
</dbReference>
<dbReference type="Gene3D" id="3.40.630.30">
    <property type="match status" value="1"/>
</dbReference>
<accession>A0A365Y3L3</accession>
<dbReference type="Proteomes" id="UP000253410">
    <property type="component" value="Unassembled WGS sequence"/>
</dbReference>
<dbReference type="RefSeq" id="WP_113615515.1">
    <property type="nucleotide sequence ID" value="NZ_QFFJ01000001.1"/>
</dbReference>
<evidence type="ECO:0000313" key="3">
    <source>
        <dbReference type="Proteomes" id="UP000253410"/>
    </source>
</evidence>
<protein>
    <submittedName>
        <fullName evidence="2">N-acetyltransferase</fullName>
    </submittedName>
</protein>
<sequence length="183" mass="21037">MNINTQPTLGNDDLQLIPLQESDFEALYETASDEKIWEQHPNKDRWKRDVFQLFFEGAIKSGGAFKIIDKKTGAIAGSTRFYDYNPSDNTILIGYTFYATCYWGKGLNPVVKHLMLDYIFQYVDSVYFHVGASNVRSQIAITRLGARKVREEDVAYYGEATRHNFVYQITKEEYTGKQATDKA</sequence>
<dbReference type="AlphaFoldDB" id="A0A365Y3L3"/>
<dbReference type="Pfam" id="PF13302">
    <property type="entry name" value="Acetyltransf_3"/>
    <property type="match status" value="1"/>
</dbReference>
<dbReference type="InterPro" id="IPR016181">
    <property type="entry name" value="Acyl_CoA_acyltransferase"/>
</dbReference>
<reference evidence="2 3" key="1">
    <citation type="submission" date="2018-05" db="EMBL/GenBank/DDBJ databases">
        <title>Chitinophaga sp. K3CV102501T nov., isolated from isolated from a monsoon evergreen broad-leaved forest soil.</title>
        <authorList>
            <person name="Lv Y."/>
        </authorList>
    </citation>
    <scope>NUCLEOTIDE SEQUENCE [LARGE SCALE GENOMIC DNA]</scope>
    <source>
        <strain evidence="2 3">GDMCC 1.1325</strain>
    </source>
</reference>